<evidence type="ECO:0000256" key="5">
    <source>
        <dbReference type="HAMAP-Rule" id="MF_00294"/>
    </source>
</evidence>
<comment type="similarity">
    <text evidence="1 5">Belongs to the bacterial ribosomal protein bL33 family.</text>
</comment>
<dbReference type="SUPFAM" id="SSF57829">
    <property type="entry name" value="Zn-binding ribosomal proteins"/>
    <property type="match status" value="1"/>
</dbReference>
<dbReference type="GO" id="GO:0005840">
    <property type="term" value="C:ribosome"/>
    <property type="evidence" value="ECO:0007669"/>
    <property type="project" value="UniProtKB-KW"/>
</dbReference>
<dbReference type="EMBL" id="CP018866">
    <property type="protein sequence ID" value="AST94027.1"/>
    <property type="molecule type" value="Genomic_DNA"/>
</dbReference>
<dbReference type="GO" id="GO:1990904">
    <property type="term" value="C:ribonucleoprotein complex"/>
    <property type="evidence" value="ECO:0007669"/>
    <property type="project" value="UniProtKB-KW"/>
</dbReference>
<dbReference type="GO" id="GO:0005737">
    <property type="term" value="C:cytoplasm"/>
    <property type="evidence" value="ECO:0007669"/>
    <property type="project" value="UniProtKB-ARBA"/>
</dbReference>
<dbReference type="Proteomes" id="UP000215224">
    <property type="component" value="Chromosome"/>
</dbReference>
<evidence type="ECO:0000256" key="2">
    <source>
        <dbReference type="ARBA" id="ARBA00022980"/>
    </source>
</evidence>
<dbReference type="InterPro" id="IPR001705">
    <property type="entry name" value="Ribosomal_bL33"/>
</dbReference>
<keyword evidence="3 5" id="KW-0687">Ribonucleoprotein</keyword>
<dbReference type="NCBIfam" id="TIGR01023">
    <property type="entry name" value="rpmG_bact"/>
    <property type="match status" value="1"/>
</dbReference>
<dbReference type="KEGG" id="bcoh:BC6307_23615"/>
<sequence>MSKKVVLACSNCGARNYTTMKSEKQSNVRLEINKFCKVCNIHTIHRETK</sequence>
<dbReference type="AlphaFoldDB" id="A0A223KX89"/>
<dbReference type="RefSeq" id="WP_084380300.1">
    <property type="nucleotide sequence ID" value="NZ_CP018866.1"/>
</dbReference>
<evidence type="ECO:0000313" key="6">
    <source>
        <dbReference type="EMBL" id="AST94027.1"/>
    </source>
</evidence>
<evidence type="ECO:0000313" key="7">
    <source>
        <dbReference type="Proteomes" id="UP000215224"/>
    </source>
</evidence>
<dbReference type="InterPro" id="IPR011332">
    <property type="entry name" value="Ribosomal_zn-bd"/>
</dbReference>
<evidence type="ECO:0000256" key="1">
    <source>
        <dbReference type="ARBA" id="ARBA00007596"/>
    </source>
</evidence>
<dbReference type="Pfam" id="PF00471">
    <property type="entry name" value="Ribosomal_L33"/>
    <property type="match status" value="1"/>
</dbReference>
<keyword evidence="2 5" id="KW-0689">Ribosomal protein</keyword>
<reference evidence="6 7" key="1">
    <citation type="submission" date="2016-12" db="EMBL/GenBank/DDBJ databases">
        <title>The whole genome sequencing and assembly of Bacillus cohnii DSM 6307T strain.</title>
        <authorList>
            <person name="Lee Y.-J."/>
            <person name="Yi H."/>
            <person name="Bahn Y.-S."/>
            <person name="Kim J.F."/>
            <person name="Lee D.-W."/>
        </authorList>
    </citation>
    <scope>NUCLEOTIDE SEQUENCE [LARGE SCALE GENOMIC DNA]</scope>
    <source>
        <strain evidence="6 7">DSM 6307</strain>
    </source>
</reference>
<dbReference type="PANTHER" id="PTHR43168:SF5">
    <property type="entry name" value="LARGE RIBOSOMAL SUBUNIT PROTEIN BL33B"/>
    <property type="match status" value="1"/>
</dbReference>
<organism evidence="6 7">
    <name type="scientific">Sutcliffiella cohnii</name>
    <dbReference type="NCBI Taxonomy" id="33932"/>
    <lineage>
        <taxon>Bacteria</taxon>
        <taxon>Bacillati</taxon>
        <taxon>Bacillota</taxon>
        <taxon>Bacilli</taxon>
        <taxon>Bacillales</taxon>
        <taxon>Bacillaceae</taxon>
        <taxon>Sutcliffiella</taxon>
    </lineage>
</organism>
<proteinExistence type="inferred from homology"/>
<keyword evidence="7" id="KW-1185">Reference proteome</keyword>
<dbReference type="NCBIfam" id="NF001860">
    <property type="entry name" value="PRK00595.1"/>
    <property type="match status" value="1"/>
</dbReference>
<accession>A0A223KX89</accession>
<dbReference type="HAMAP" id="MF_00294">
    <property type="entry name" value="Ribosomal_bL33"/>
    <property type="match status" value="1"/>
</dbReference>
<dbReference type="PANTHER" id="PTHR43168">
    <property type="entry name" value="50S RIBOSOMAL PROTEIN L33, CHLOROPLASTIC"/>
    <property type="match status" value="1"/>
</dbReference>
<dbReference type="GO" id="GO:0003735">
    <property type="term" value="F:structural constituent of ribosome"/>
    <property type="evidence" value="ECO:0007669"/>
    <property type="project" value="InterPro"/>
</dbReference>
<dbReference type="InterPro" id="IPR038584">
    <property type="entry name" value="Ribosomal_bL33_sf"/>
</dbReference>
<evidence type="ECO:0000256" key="3">
    <source>
        <dbReference type="ARBA" id="ARBA00023274"/>
    </source>
</evidence>
<dbReference type="Gene3D" id="2.20.28.120">
    <property type="entry name" value="Ribosomal protein L33"/>
    <property type="match status" value="1"/>
</dbReference>
<evidence type="ECO:0000256" key="4">
    <source>
        <dbReference type="ARBA" id="ARBA00035176"/>
    </source>
</evidence>
<gene>
    <name evidence="5" type="primary">rpmG</name>
    <name evidence="6" type="ORF">BC6307_23615</name>
</gene>
<protein>
    <recommendedName>
        <fullName evidence="4 5">Large ribosomal subunit protein bL33</fullName>
    </recommendedName>
</protein>
<name>A0A223KX89_9BACI</name>
<dbReference type="GO" id="GO:0006412">
    <property type="term" value="P:translation"/>
    <property type="evidence" value="ECO:0007669"/>
    <property type="project" value="UniProtKB-UniRule"/>
</dbReference>
<dbReference type="NCBIfam" id="NF001764">
    <property type="entry name" value="PRK00504.1"/>
    <property type="match status" value="1"/>
</dbReference>